<dbReference type="KEGG" id="nja:NSJP_1342"/>
<dbReference type="EMBL" id="LT828648">
    <property type="protein sequence ID" value="SLM47514.1"/>
    <property type="molecule type" value="Genomic_DNA"/>
</dbReference>
<dbReference type="Proteomes" id="UP000192042">
    <property type="component" value="Chromosome I"/>
</dbReference>
<dbReference type="STRING" id="1325564.NSJP_1342"/>
<accession>A0A1W1I3E6</accession>
<evidence type="ECO:0000313" key="2">
    <source>
        <dbReference type="Proteomes" id="UP000192042"/>
    </source>
</evidence>
<evidence type="ECO:0000313" key="1">
    <source>
        <dbReference type="EMBL" id="SLM47514.1"/>
    </source>
</evidence>
<dbReference type="AlphaFoldDB" id="A0A1W1I3E6"/>
<protein>
    <submittedName>
        <fullName evidence="1">Uncharacterized protein</fullName>
    </submittedName>
</protein>
<sequence length="83" mass="9399">MAEFHLASSVISTYSVMAERVGFEPTVPLPGRMLSKHVDSSTLAPLRNFRERDLSTHVFERQGERLTLFQCFPILPNDRGHVA</sequence>
<name>A0A1W1I3E6_9BACT</name>
<gene>
    <name evidence="1" type="ORF">NSJP_1342</name>
</gene>
<organism evidence="1 2">
    <name type="scientific">Nitrospira japonica</name>
    <dbReference type="NCBI Taxonomy" id="1325564"/>
    <lineage>
        <taxon>Bacteria</taxon>
        <taxon>Pseudomonadati</taxon>
        <taxon>Nitrospirota</taxon>
        <taxon>Nitrospiria</taxon>
        <taxon>Nitrospirales</taxon>
        <taxon>Nitrospiraceae</taxon>
        <taxon>Nitrospira</taxon>
    </lineage>
</organism>
<reference evidence="1 2" key="1">
    <citation type="submission" date="2017-03" db="EMBL/GenBank/DDBJ databases">
        <authorList>
            <person name="Afonso C.L."/>
            <person name="Miller P.J."/>
            <person name="Scott M.A."/>
            <person name="Spackman E."/>
            <person name="Goraichik I."/>
            <person name="Dimitrov K.M."/>
            <person name="Suarez D.L."/>
            <person name="Swayne D.E."/>
        </authorList>
    </citation>
    <scope>NUCLEOTIDE SEQUENCE [LARGE SCALE GENOMIC DNA]</scope>
    <source>
        <strain evidence="1">Genome sequencing of Nitrospira japonica strain NJ11</strain>
    </source>
</reference>
<keyword evidence="2" id="KW-1185">Reference proteome</keyword>
<proteinExistence type="predicted"/>